<feature type="binding site" evidence="7">
    <location>
        <position position="125"/>
    </location>
    <ligand>
        <name>Zn(2+)</name>
        <dbReference type="ChEBI" id="CHEBI:29105"/>
        <label>1</label>
    </ligand>
</feature>
<dbReference type="InterPro" id="IPR032282">
    <property type="entry name" value="HAGH_C"/>
</dbReference>
<dbReference type="SMART" id="SM00849">
    <property type="entry name" value="Lactamase_B"/>
    <property type="match status" value="1"/>
</dbReference>
<dbReference type="GO" id="GO:0019243">
    <property type="term" value="P:methylglyoxal catabolic process to D-lactate via S-lactoyl-glutathione"/>
    <property type="evidence" value="ECO:0007669"/>
    <property type="project" value="UniProtKB-UniRule"/>
</dbReference>
<dbReference type="InterPro" id="IPR050110">
    <property type="entry name" value="Glyoxalase_II_hydrolase"/>
</dbReference>
<dbReference type="HAMAP" id="MF_01374">
    <property type="entry name" value="Glyoxalase_2"/>
    <property type="match status" value="1"/>
</dbReference>
<evidence type="ECO:0000259" key="8">
    <source>
        <dbReference type="SMART" id="SM00849"/>
    </source>
</evidence>
<dbReference type="NCBIfam" id="TIGR03413">
    <property type="entry name" value="GSH_gloB"/>
    <property type="match status" value="1"/>
</dbReference>
<dbReference type="PANTHER" id="PTHR43705:SF1">
    <property type="entry name" value="HYDROXYACYLGLUTATHIONE HYDROLASE GLOB"/>
    <property type="match status" value="1"/>
</dbReference>
<dbReference type="InterPro" id="IPR017782">
    <property type="entry name" value="Hydroxyacylglutathione_Hdrlase"/>
</dbReference>
<evidence type="ECO:0000256" key="4">
    <source>
        <dbReference type="ARBA" id="ARBA00022723"/>
    </source>
</evidence>
<evidence type="ECO:0000256" key="7">
    <source>
        <dbReference type="HAMAP-Rule" id="MF_01374"/>
    </source>
</evidence>
<dbReference type="Pfam" id="PF16123">
    <property type="entry name" value="HAGH_C"/>
    <property type="match status" value="1"/>
</dbReference>
<comment type="subunit">
    <text evidence="7">Monomer.</text>
</comment>
<dbReference type="UniPathway" id="UPA00619">
    <property type="reaction ID" value="UER00676"/>
</dbReference>
<reference evidence="9 10" key="1">
    <citation type="submission" date="2018-06" db="EMBL/GenBank/DDBJ databases">
        <authorList>
            <consortium name="Pathogen Informatics"/>
            <person name="Doyle S."/>
        </authorList>
    </citation>
    <scope>NUCLEOTIDE SEQUENCE [LARGE SCALE GENOMIC DNA]</scope>
    <source>
        <strain evidence="9 10">NCTC11621</strain>
    </source>
</reference>
<dbReference type="InterPro" id="IPR035680">
    <property type="entry name" value="Clx_II_MBL"/>
</dbReference>
<feature type="binding site" evidence="7">
    <location>
        <position position="54"/>
    </location>
    <ligand>
        <name>Zn(2+)</name>
        <dbReference type="ChEBI" id="CHEBI:29105"/>
        <label>1</label>
    </ligand>
</feature>
<dbReference type="EC" id="3.1.2.6" evidence="7"/>
<sequence length="233" mass="26661">MLVPIPALNDNYIWLYRREDLPVIVIDIPETKNLLPFLINNQLNVEVLLLTHHHADHTAGIADFKRYYPDIEIWGPEETRSKGATHIITNALIETKHYQIQVIETGGHTEQHVSYLVDGHLFCGDSLFSAGCGRVFTGNYQQMFEGLQRLKALPDQTIVCPAHEYTLANLHFAETVIENQSMLKKHLKKVELLRRDNQPSLPTTLILEKQINPFLIASDLASFIRLRQAKDVF</sequence>
<gene>
    <name evidence="7 9" type="primary">gloB</name>
    <name evidence="9" type="ORF">NCTC11621_00668</name>
</gene>
<comment type="function">
    <text evidence="7">Thiolesterase that catalyzes the hydrolysis of S-D-lactoyl-glutathione to form glutathione and D-lactic acid.</text>
</comment>
<evidence type="ECO:0000256" key="2">
    <source>
        <dbReference type="ARBA" id="ARBA00004963"/>
    </source>
</evidence>
<feature type="binding site" evidence="7">
    <location>
        <position position="57"/>
    </location>
    <ligand>
        <name>Zn(2+)</name>
        <dbReference type="ChEBI" id="CHEBI:29105"/>
        <label>2</label>
    </ligand>
</feature>
<evidence type="ECO:0000256" key="6">
    <source>
        <dbReference type="ARBA" id="ARBA00022833"/>
    </source>
</evidence>
<dbReference type="Proteomes" id="UP000254704">
    <property type="component" value="Unassembled WGS sequence"/>
</dbReference>
<comment type="catalytic activity">
    <reaction evidence="1 7">
        <text>an S-(2-hydroxyacyl)glutathione + H2O = a 2-hydroxy carboxylate + glutathione + H(+)</text>
        <dbReference type="Rhea" id="RHEA:21864"/>
        <dbReference type="ChEBI" id="CHEBI:15377"/>
        <dbReference type="ChEBI" id="CHEBI:15378"/>
        <dbReference type="ChEBI" id="CHEBI:57925"/>
        <dbReference type="ChEBI" id="CHEBI:58896"/>
        <dbReference type="ChEBI" id="CHEBI:71261"/>
        <dbReference type="EC" id="3.1.2.6"/>
    </reaction>
</comment>
<keyword evidence="5 7" id="KW-0378">Hydrolase</keyword>
<dbReference type="Gene3D" id="3.60.15.10">
    <property type="entry name" value="Ribonuclease Z/Hydroxyacylglutathione hydrolase-like"/>
    <property type="match status" value="1"/>
</dbReference>
<dbReference type="RefSeq" id="WP_115322582.1">
    <property type="nucleotide sequence ID" value="NZ_UGTV01000015.1"/>
</dbReference>
<dbReference type="Pfam" id="PF12706">
    <property type="entry name" value="Lactamase_B_2"/>
    <property type="match status" value="1"/>
</dbReference>
<dbReference type="CDD" id="cd07723">
    <property type="entry name" value="hydroxyacylglutathione_hydrolase_MBL-fold"/>
    <property type="match status" value="1"/>
</dbReference>
<protein>
    <recommendedName>
        <fullName evidence="7">Hydroxyacylglutathione hydrolase</fullName>
        <ecNumber evidence="7">3.1.2.6</ecNumber>
    </recommendedName>
    <alternativeName>
        <fullName evidence="7">Glyoxalase II</fullName>
        <shortName evidence="7">Glx II</shortName>
    </alternativeName>
</protein>
<dbReference type="SUPFAM" id="SSF56281">
    <property type="entry name" value="Metallo-hydrolase/oxidoreductase"/>
    <property type="match status" value="1"/>
</dbReference>
<feature type="binding site" evidence="7">
    <location>
        <position position="56"/>
    </location>
    <ligand>
        <name>Zn(2+)</name>
        <dbReference type="ChEBI" id="CHEBI:29105"/>
        <label>2</label>
    </ligand>
</feature>
<evidence type="ECO:0000256" key="5">
    <source>
        <dbReference type="ARBA" id="ARBA00022801"/>
    </source>
</evidence>
<dbReference type="InterPro" id="IPR036866">
    <property type="entry name" value="RibonucZ/Hydroxyglut_hydro"/>
</dbReference>
<evidence type="ECO:0000256" key="1">
    <source>
        <dbReference type="ARBA" id="ARBA00001623"/>
    </source>
</evidence>
<dbReference type="GO" id="GO:0046872">
    <property type="term" value="F:metal ion binding"/>
    <property type="evidence" value="ECO:0007669"/>
    <property type="project" value="UniProtKB-KW"/>
</dbReference>
<comment type="pathway">
    <text evidence="2 7">Secondary metabolite metabolism; methylglyoxal degradation; (R)-lactate from methylglyoxal: step 2/2.</text>
</comment>
<feature type="binding site" evidence="7">
    <location>
        <position position="52"/>
    </location>
    <ligand>
        <name>Zn(2+)</name>
        <dbReference type="ChEBI" id="CHEBI:29105"/>
        <label>1</label>
    </ligand>
</feature>
<feature type="binding site" evidence="7">
    <location>
        <position position="108"/>
    </location>
    <ligand>
        <name>Zn(2+)</name>
        <dbReference type="ChEBI" id="CHEBI:29105"/>
        <label>1</label>
    </ligand>
</feature>
<dbReference type="GO" id="GO:0004416">
    <property type="term" value="F:hydroxyacylglutathione hydrolase activity"/>
    <property type="evidence" value="ECO:0007669"/>
    <property type="project" value="UniProtKB-UniRule"/>
</dbReference>
<comment type="similarity">
    <text evidence="3 7">Belongs to the metallo-beta-lactamase superfamily. Glyoxalase II family.</text>
</comment>
<evidence type="ECO:0000313" key="10">
    <source>
        <dbReference type="Proteomes" id="UP000254704"/>
    </source>
</evidence>
<feature type="binding site" evidence="7">
    <location>
        <position position="163"/>
    </location>
    <ligand>
        <name>Zn(2+)</name>
        <dbReference type="ChEBI" id="CHEBI:29105"/>
        <label>2</label>
    </ligand>
</feature>
<evidence type="ECO:0000313" key="9">
    <source>
        <dbReference type="EMBL" id="SUC09653.1"/>
    </source>
</evidence>
<dbReference type="AlphaFoldDB" id="A0A379ETV2"/>
<evidence type="ECO:0000256" key="3">
    <source>
        <dbReference type="ARBA" id="ARBA00006759"/>
    </source>
</evidence>
<dbReference type="InterPro" id="IPR001279">
    <property type="entry name" value="Metallo-B-lactamas"/>
</dbReference>
<keyword evidence="6 7" id="KW-0862">Zinc</keyword>
<name>A0A379ETV2_9PAST</name>
<dbReference type="EMBL" id="UGTV01000015">
    <property type="protein sequence ID" value="SUC09653.1"/>
    <property type="molecule type" value="Genomic_DNA"/>
</dbReference>
<organism evidence="9 10">
    <name type="scientific">Pasteurella canis</name>
    <dbReference type="NCBI Taxonomy" id="753"/>
    <lineage>
        <taxon>Bacteria</taxon>
        <taxon>Pseudomonadati</taxon>
        <taxon>Pseudomonadota</taxon>
        <taxon>Gammaproteobacteria</taxon>
        <taxon>Pasteurellales</taxon>
        <taxon>Pasteurellaceae</taxon>
        <taxon>Pasteurella</taxon>
    </lineage>
</organism>
<feature type="domain" description="Metallo-beta-lactamase" evidence="8">
    <location>
        <begin position="10"/>
        <end position="163"/>
    </location>
</feature>
<dbReference type="PANTHER" id="PTHR43705">
    <property type="entry name" value="HYDROXYACYLGLUTATHIONE HYDROLASE"/>
    <property type="match status" value="1"/>
</dbReference>
<feature type="binding site" evidence="7">
    <location>
        <position position="125"/>
    </location>
    <ligand>
        <name>Zn(2+)</name>
        <dbReference type="ChEBI" id="CHEBI:29105"/>
        <label>2</label>
    </ligand>
</feature>
<accession>A0A379ETV2</accession>
<comment type="cofactor">
    <cofactor evidence="7">
        <name>Zn(2+)</name>
        <dbReference type="ChEBI" id="CHEBI:29105"/>
    </cofactor>
    <text evidence="7">Binds 2 Zn(2+) ions per subunit.</text>
</comment>
<keyword evidence="4 7" id="KW-0479">Metal-binding</keyword>
<proteinExistence type="inferred from homology"/>